<evidence type="ECO:0000256" key="2">
    <source>
        <dbReference type="ARBA" id="ARBA00022525"/>
    </source>
</evidence>
<dbReference type="InterPro" id="IPR039675">
    <property type="entry name" value="CILP1/CILP2"/>
</dbReference>
<dbReference type="AlphaFoldDB" id="A0A1S3KD92"/>
<keyword evidence="7" id="KW-1185">Reference proteome</keyword>
<feature type="domain" description="WxxW" evidence="6">
    <location>
        <begin position="21"/>
        <end position="110"/>
    </location>
</feature>
<keyword evidence="2" id="KW-0964">Secreted</keyword>
<comment type="subcellular location">
    <subcellularLocation>
        <location evidence="1">Secreted</location>
    </subcellularLocation>
</comment>
<keyword evidence="3 5" id="KW-0732">Signal</keyword>
<dbReference type="GO" id="GO:0005576">
    <property type="term" value="C:extracellular region"/>
    <property type="evidence" value="ECO:0007669"/>
    <property type="project" value="UniProtKB-SubCell"/>
</dbReference>
<evidence type="ECO:0000313" key="7">
    <source>
        <dbReference type="Proteomes" id="UP000085678"/>
    </source>
</evidence>
<evidence type="ECO:0000256" key="4">
    <source>
        <dbReference type="ARBA" id="ARBA00023180"/>
    </source>
</evidence>
<dbReference type="InParanoid" id="A0A1S3KD92"/>
<dbReference type="PANTHER" id="PTHR15031">
    <property type="entry name" value="CARTILAGE INTERMEDIATE LAYER PROTEIN CLIP"/>
    <property type="match status" value="1"/>
</dbReference>
<protein>
    <submittedName>
        <fullName evidence="8">Uncharacterized protein LOC106180954</fullName>
    </submittedName>
</protein>
<feature type="signal peptide" evidence="5">
    <location>
        <begin position="1"/>
        <end position="18"/>
    </location>
</feature>
<dbReference type="OrthoDB" id="6162362at2759"/>
<dbReference type="RefSeq" id="XP_013420593.1">
    <property type="nucleotide sequence ID" value="XM_013565139.2"/>
</dbReference>
<feature type="chain" id="PRO_5010237365" evidence="5">
    <location>
        <begin position="19"/>
        <end position="202"/>
    </location>
</feature>
<evidence type="ECO:0000313" key="8">
    <source>
        <dbReference type="RefSeq" id="XP_013420593.1"/>
    </source>
</evidence>
<reference evidence="8" key="1">
    <citation type="submission" date="2025-08" db="UniProtKB">
        <authorList>
            <consortium name="RefSeq"/>
        </authorList>
    </citation>
    <scope>IDENTIFICATION</scope>
    <source>
        <tissue evidence="8">Gonads</tissue>
    </source>
</reference>
<dbReference type="Proteomes" id="UP000085678">
    <property type="component" value="Unplaced"/>
</dbReference>
<dbReference type="Pfam" id="PF13330">
    <property type="entry name" value="Mucin2_WxxW"/>
    <property type="match status" value="2"/>
</dbReference>
<evidence type="ECO:0000256" key="3">
    <source>
        <dbReference type="ARBA" id="ARBA00022729"/>
    </source>
</evidence>
<dbReference type="GeneID" id="106180954"/>
<evidence type="ECO:0000259" key="6">
    <source>
        <dbReference type="Pfam" id="PF13330"/>
    </source>
</evidence>
<dbReference type="PANTHER" id="PTHR15031:SF4">
    <property type="entry name" value="CARTILAGE INTERMEDIATE LAYER PROTEIN 1"/>
    <property type="match status" value="1"/>
</dbReference>
<organism evidence="7 8">
    <name type="scientific">Lingula anatina</name>
    <name type="common">Brachiopod</name>
    <name type="synonym">Lingula unguis</name>
    <dbReference type="NCBI Taxonomy" id="7574"/>
    <lineage>
        <taxon>Eukaryota</taxon>
        <taxon>Metazoa</taxon>
        <taxon>Spiralia</taxon>
        <taxon>Lophotrochozoa</taxon>
        <taxon>Brachiopoda</taxon>
        <taxon>Linguliformea</taxon>
        <taxon>Lingulata</taxon>
        <taxon>Lingulida</taxon>
        <taxon>Linguloidea</taxon>
        <taxon>Lingulidae</taxon>
        <taxon>Lingula</taxon>
    </lineage>
</organism>
<sequence length="202" mass="22500">MEGIFAIYCILLVVQVQGHYWTSWFDRDDPSGTGDWETLSDQKALGEVCGVNCNPIAAECRVKGTNTVFTRWAGTAPDKLLYHCLPSKGLACRNADNPVICKDYEIRYKCPSTSTTWTSWLDRDDPSGTGDWEHVGKTGFNPCSNNDPIKIECRVKGTNQPWDQAGQVIRTKCTPSEGFVCVNADQPSGETCKDYEVRFICP</sequence>
<proteinExistence type="predicted"/>
<keyword evidence="4" id="KW-0325">Glycoprotein</keyword>
<dbReference type="InterPro" id="IPR025155">
    <property type="entry name" value="WxxW_domain"/>
</dbReference>
<accession>A0A1S3KD92</accession>
<dbReference type="KEGG" id="lak:106180954"/>
<feature type="domain" description="WxxW" evidence="6">
    <location>
        <begin position="117"/>
        <end position="201"/>
    </location>
</feature>
<evidence type="ECO:0000256" key="1">
    <source>
        <dbReference type="ARBA" id="ARBA00004613"/>
    </source>
</evidence>
<name>A0A1S3KD92_LINAN</name>
<evidence type="ECO:0000256" key="5">
    <source>
        <dbReference type="SAM" id="SignalP"/>
    </source>
</evidence>
<gene>
    <name evidence="8" type="primary">LOC106180954</name>
</gene>